<gene>
    <name evidence="3" type="ORF">AB205_0197060</name>
</gene>
<dbReference type="PANTHER" id="PTHR19944:SF86">
    <property type="entry name" value="HLA CLASS II HISTOCOMPATIBILITY ANTIGEN, DR ALPHA CHAIN"/>
    <property type="match status" value="1"/>
</dbReference>
<dbReference type="InterPro" id="IPR013783">
    <property type="entry name" value="Ig-like_fold"/>
</dbReference>
<dbReference type="InterPro" id="IPR003006">
    <property type="entry name" value="Ig/MHC_CS"/>
</dbReference>
<keyword evidence="1" id="KW-1133">Transmembrane helix</keyword>
<feature type="domain" description="Ig-like" evidence="2">
    <location>
        <begin position="16"/>
        <end position="106"/>
    </location>
</feature>
<dbReference type="Proteomes" id="UP000228934">
    <property type="component" value="Unassembled WGS sequence"/>
</dbReference>
<organism evidence="3 4">
    <name type="scientific">Aquarana catesbeiana</name>
    <name type="common">American bullfrog</name>
    <name type="synonym">Rana catesbeiana</name>
    <dbReference type="NCBI Taxonomy" id="8400"/>
    <lineage>
        <taxon>Eukaryota</taxon>
        <taxon>Metazoa</taxon>
        <taxon>Chordata</taxon>
        <taxon>Craniata</taxon>
        <taxon>Vertebrata</taxon>
        <taxon>Euteleostomi</taxon>
        <taxon>Amphibia</taxon>
        <taxon>Batrachia</taxon>
        <taxon>Anura</taxon>
        <taxon>Neobatrachia</taxon>
        <taxon>Ranoidea</taxon>
        <taxon>Ranidae</taxon>
        <taxon>Aquarana</taxon>
    </lineage>
</organism>
<dbReference type="SMART" id="SM00407">
    <property type="entry name" value="IGc1"/>
    <property type="match status" value="1"/>
</dbReference>
<reference evidence="4" key="1">
    <citation type="journal article" date="2017" name="Nat. Commun.">
        <title>The North American bullfrog draft genome provides insight into hormonal regulation of long noncoding RNA.</title>
        <authorList>
            <person name="Hammond S.A."/>
            <person name="Warren R.L."/>
            <person name="Vandervalk B.P."/>
            <person name="Kucuk E."/>
            <person name="Khan H."/>
            <person name="Gibb E.A."/>
            <person name="Pandoh P."/>
            <person name="Kirk H."/>
            <person name="Zhao Y."/>
            <person name="Jones M."/>
            <person name="Mungall A.J."/>
            <person name="Coope R."/>
            <person name="Pleasance S."/>
            <person name="Moore R.A."/>
            <person name="Holt R.A."/>
            <person name="Round J.M."/>
            <person name="Ohora S."/>
            <person name="Walle B.V."/>
            <person name="Veldhoen N."/>
            <person name="Helbing C.C."/>
            <person name="Birol I."/>
        </authorList>
    </citation>
    <scope>NUCLEOTIDE SEQUENCE [LARGE SCALE GENOMIC DNA]</scope>
</reference>
<evidence type="ECO:0000256" key="1">
    <source>
        <dbReference type="SAM" id="Phobius"/>
    </source>
</evidence>
<dbReference type="InterPro" id="IPR003597">
    <property type="entry name" value="Ig_C1-set"/>
</dbReference>
<name>A0A2G9RDT6_AQUCT</name>
<dbReference type="PROSITE" id="PS50835">
    <property type="entry name" value="IG_LIKE"/>
    <property type="match status" value="1"/>
</dbReference>
<dbReference type="Pfam" id="PF07654">
    <property type="entry name" value="C1-set"/>
    <property type="match status" value="1"/>
</dbReference>
<dbReference type="CDD" id="cd05767">
    <property type="entry name" value="IgC1_MHC_II_alpha"/>
    <property type="match status" value="1"/>
</dbReference>
<dbReference type="Gene3D" id="2.60.40.10">
    <property type="entry name" value="Immunoglobulins"/>
    <property type="match status" value="1"/>
</dbReference>
<dbReference type="EMBL" id="KV949503">
    <property type="protein sequence ID" value="PIO26072.1"/>
    <property type="molecule type" value="Genomic_DNA"/>
</dbReference>
<accession>A0A2G9RDT6</accession>
<dbReference type="InterPro" id="IPR050160">
    <property type="entry name" value="MHC/Immunoglobulin"/>
</dbReference>
<dbReference type="PROSITE" id="PS00290">
    <property type="entry name" value="IG_MHC"/>
    <property type="match status" value="1"/>
</dbReference>
<keyword evidence="1" id="KW-0472">Membrane</keyword>
<feature type="transmembrane region" description="Helical" evidence="1">
    <location>
        <begin position="125"/>
        <end position="143"/>
    </location>
</feature>
<evidence type="ECO:0000313" key="3">
    <source>
        <dbReference type="EMBL" id="PIO26072.1"/>
    </source>
</evidence>
<protein>
    <recommendedName>
        <fullName evidence="2">Ig-like domain-containing protein</fullName>
    </recommendedName>
</protein>
<sequence>MYALHDDFVLFFSVIPRVRVYPEHPVVLGEPNILICSVTNIFPPVMNMTWLKNGEKIDRGVTETLFLPWKDHSFFKFIYLAFISTKNEIYTCEVEHWGLDEPKRIFWEPEVPPAQSETTETIVCALGLSVGIIGIIAGVVLLMKGMKRNTEQRMRENY</sequence>
<dbReference type="OrthoDB" id="8925804at2759"/>
<dbReference type="SUPFAM" id="SSF48726">
    <property type="entry name" value="Immunoglobulin"/>
    <property type="match status" value="1"/>
</dbReference>
<keyword evidence="1" id="KW-0812">Transmembrane</keyword>
<evidence type="ECO:0000259" key="2">
    <source>
        <dbReference type="PROSITE" id="PS50835"/>
    </source>
</evidence>
<dbReference type="InterPro" id="IPR036179">
    <property type="entry name" value="Ig-like_dom_sf"/>
</dbReference>
<evidence type="ECO:0000313" key="4">
    <source>
        <dbReference type="Proteomes" id="UP000228934"/>
    </source>
</evidence>
<keyword evidence="4" id="KW-1185">Reference proteome</keyword>
<dbReference type="AlphaFoldDB" id="A0A2G9RDT6"/>
<dbReference type="InterPro" id="IPR007110">
    <property type="entry name" value="Ig-like_dom"/>
</dbReference>
<dbReference type="PANTHER" id="PTHR19944">
    <property type="entry name" value="MHC CLASS II-RELATED"/>
    <property type="match status" value="1"/>
</dbReference>
<proteinExistence type="predicted"/>